<name>A0A1P8K2E0_9BURK</name>
<evidence type="ECO:0000313" key="8">
    <source>
        <dbReference type="EMBL" id="APW40183.1"/>
    </source>
</evidence>
<keyword evidence="4" id="KW-0408">Iron</keyword>
<dbReference type="GO" id="GO:0005506">
    <property type="term" value="F:iron ion binding"/>
    <property type="evidence" value="ECO:0007669"/>
    <property type="project" value="InterPro"/>
</dbReference>
<dbReference type="InterPro" id="IPR045623">
    <property type="entry name" value="LigXa_C"/>
</dbReference>
<accession>A0A1P8K2E0</accession>
<dbReference type="Pfam" id="PF00355">
    <property type="entry name" value="Rieske"/>
    <property type="match status" value="1"/>
</dbReference>
<dbReference type="PROSITE" id="PS51296">
    <property type="entry name" value="RIESKE"/>
    <property type="match status" value="1"/>
</dbReference>
<dbReference type="InterPro" id="IPR015881">
    <property type="entry name" value="ARHD_Rieske_2Fe_2S"/>
</dbReference>
<dbReference type="InterPro" id="IPR050584">
    <property type="entry name" value="Cholesterol_7-desaturase"/>
</dbReference>
<feature type="compositionally biased region" description="Pro residues" evidence="6">
    <location>
        <begin position="441"/>
        <end position="453"/>
    </location>
</feature>
<dbReference type="STRING" id="1842727.RD110_25740"/>
<dbReference type="SUPFAM" id="SSF55961">
    <property type="entry name" value="Bet v1-like"/>
    <property type="match status" value="1"/>
</dbReference>
<dbReference type="CDD" id="cd03479">
    <property type="entry name" value="Rieske_RO_Alpha_PhDO_like"/>
    <property type="match status" value="1"/>
</dbReference>
<protein>
    <submittedName>
        <fullName evidence="8">MarR family transcriptional regulator</fullName>
    </submittedName>
</protein>
<keyword evidence="3" id="KW-0560">Oxidoreductase</keyword>
<dbReference type="Gene3D" id="2.102.10.10">
    <property type="entry name" value="Rieske [2Fe-2S] iron-sulphur domain"/>
    <property type="match status" value="1"/>
</dbReference>
<feature type="domain" description="Rieske" evidence="7">
    <location>
        <begin position="27"/>
        <end position="134"/>
    </location>
</feature>
<dbReference type="AlphaFoldDB" id="A0A1P8K2E0"/>
<keyword evidence="1" id="KW-0001">2Fe-2S</keyword>
<dbReference type="PANTHER" id="PTHR21266:SF59">
    <property type="entry name" value="BLR4922 PROTEIN"/>
    <property type="match status" value="1"/>
</dbReference>
<dbReference type="Pfam" id="PF19301">
    <property type="entry name" value="LigXa_C"/>
    <property type="match status" value="1"/>
</dbReference>
<dbReference type="InterPro" id="IPR017941">
    <property type="entry name" value="Rieske_2Fe-2S"/>
</dbReference>
<dbReference type="EMBL" id="CP019236">
    <property type="protein sequence ID" value="APW40183.1"/>
    <property type="molecule type" value="Genomic_DNA"/>
</dbReference>
<proteinExistence type="predicted"/>
<reference evidence="8 9" key="1">
    <citation type="submission" date="2017-01" db="EMBL/GenBank/DDBJ databases">
        <authorList>
            <person name="Mah S.A."/>
            <person name="Swanson W.J."/>
            <person name="Moy G.W."/>
            <person name="Vacquier V.D."/>
        </authorList>
    </citation>
    <scope>NUCLEOTIDE SEQUENCE [LARGE SCALE GENOMIC DNA]</scope>
    <source>
        <strain evidence="8 9">DCY110</strain>
    </source>
</reference>
<dbReference type="PANTHER" id="PTHR21266">
    <property type="entry name" value="IRON-SULFUR DOMAIN CONTAINING PROTEIN"/>
    <property type="match status" value="1"/>
</dbReference>
<evidence type="ECO:0000256" key="4">
    <source>
        <dbReference type="ARBA" id="ARBA00023004"/>
    </source>
</evidence>
<evidence type="ECO:0000256" key="2">
    <source>
        <dbReference type="ARBA" id="ARBA00022723"/>
    </source>
</evidence>
<evidence type="ECO:0000256" key="5">
    <source>
        <dbReference type="ARBA" id="ARBA00023014"/>
    </source>
</evidence>
<dbReference type="GO" id="GO:0051537">
    <property type="term" value="F:2 iron, 2 sulfur cluster binding"/>
    <property type="evidence" value="ECO:0007669"/>
    <property type="project" value="UniProtKB-KW"/>
</dbReference>
<evidence type="ECO:0000256" key="6">
    <source>
        <dbReference type="SAM" id="MobiDB-lite"/>
    </source>
</evidence>
<organism evidence="8 9">
    <name type="scientific">Rhodoferax koreensis</name>
    <dbReference type="NCBI Taxonomy" id="1842727"/>
    <lineage>
        <taxon>Bacteria</taxon>
        <taxon>Pseudomonadati</taxon>
        <taxon>Pseudomonadota</taxon>
        <taxon>Betaproteobacteria</taxon>
        <taxon>Burkholderiales</taxon>
        <taxon>Comamonadaceae</taxon>
        <taxon>Rhodoferax</taxon>
    </lineage>
</organism>
<keyword evidence="5" id="KW-0411">Iron-sulfur</keyword>
<dbReference type="InterPro" id="IPR036922">
    <property type="entry name" value="Rieske_2Fe-2S_sf"/>
</dbReference>
<dbReference type="OrthoDB" id="9790995at2"/>
<dbReference type="RefSeq" id="WP_076203633.1">
    <property type="nucleotide sequence ID" value="NZ_CP019236.1"/>
</dbReference>
<sequence length="453" mass="49533">MLTAEENELLCRVEGQAPMGQLMRRHWTPVCLIEEVSEPDGTPVKARVFGEDLVVFRDTNGRVGVMDEYCPHRRVSLVFGRNENCGLRCLYHGWKMDVDGNVVEMVSEPAASGMAQKTKHLAYPTQEWGGFVWAYMGPADTKPAFVPPAWAPTADAQVTIAKAVIPCNWAQILEGAIDSAHSSSLHSSDMVPARVAGAEATDTTWLRPSTDKAPRMQVERGGYGFRYAAIRRPIANAAANDYVRSTVFVAPATALIPPNNLYNVANINVPMDDTNTAFYFIAWGHKDQTPDTATWRKFLGQQPGVDLAPGYVPLRSRANMFWQDRGAMKAGNFTGITGFPNQDIAMWVTMGPIADRTHERLGASDIAVVEFRKQMLEAVKAFQAGAPAIGTGDARIPAEVVAFQAIVPKTTDWRAYKAHYVWDGKEPELEPSYSTGAPAESPQPVPPPVATSA</sequence>
<gene>
    <name evidence="8" type="ORF">RD110_25740</name>
</gene>
<feature type="region of interest" description="Disordered" evidence="6">
    <location>
        <begin position="426"/>
        <end position="453"/>
    </location>
</feature>
<dbReference type="KEGG" id="rhy:RD110_25740"/>
<dbReference type="Proteomes" id="UP000186609">
    <property type="component" value="Chromosome"/>
</dbReference>
<dbReference type="GO" id="GO:0016491">
    <property type="term" value="F:oxidoreductase activity"/>
    <property type="evidence" value="ECO:0007669"/>
    <property type="project" value="UniProtKB-KW"/>
</dbReference>
<keyword evidence="2" id="KW-0479">Metal-binding</keyword>
<evidence type="ECO:0000313" key="9">
    <source>
        <dbReference type="Proteomes" id="UP000186609"/>
    </source>
</evidence>
<dbReference type="SUPFAM" id="SSF50022">
    <property type="entry name" value="ISP domain"/>
    <property type="match status" value="1"/>
</dbReference>
<evidence type="ECO:0000256" key="3">
    <source>
        <dbReference type="ARBA" id="ARBA00023002"/>
    </source>
</evidence>
<keyword evidence="9" id="KW-1185">Reference proteome</keyword>
<evidence type="ECO:0000256" key="1">
    <source>
        <dbReference type="ARBA" id="ARBA00022714"/>
    </source>
</evidence>
<evidence type="ECO:0000259" key="7">
    <source>
        <dbReference type="PROSITE" id="PS51296"/>
    </source>
</evidence>
<dbReference type="PROSITE" id="PS00570">
    <property type="entry name" value="RING_HYDROXYL_ALPHA"/>
    <property type="match status" value="1"/>
</dbReference>